<dbReference type="HOGENOM" id="CLU_2058137_0_0_0"/>
<keyword evidence="3" id="KW-1185">Reference proteome</keyword>
<protein>
    <submittedName>
        <fullName evidence="2">Uncharacterized protein</fullName>
    </submittedName>
</protein>
<reference evidence="2 3" key="1">
    <citation type="journal article" date="2011" name="Stand. Genomic Sci.">
        <title>Complete genome sequence of the filamentous gliding predatory bacterium Herpetosiphon aurantiacus type strain (114-95(T)).</title>
        <authorList>
            <person name="Kiss H."/>
            <person name="Nett M."/>
            <person name="Domin N."/>
            <person name="Martin K."/>
            <person name="Maresca J.A."/>
            <person name="Copeland A."/>
            <person name="Lapidus A."/>
            <person name="Lucas S."/>
            <person name="Berry K.W."/>
            <person name="Glavina Del Rio T."/>
            <person name="Dalin E."/>
            <person name="Tice H."/>
            <person name="Pitluck S."/>
            <person name="Richardson P."/>
            <person name="Bruce D."/>
            <person name="Goodwin L."/>
            <person name="Han C."/>
            <person name="Detter J.C."/>
            <person name="Schmutz J."/>
            <person name="Brettin T."/>
            <person name="Land M."/>
            <person name="Hauser L."/>
            <person name="Kyrpides N.C."/>
            <person name="Ivanova N."/>
            <person name="Goker M."/>
            <person name="Woyke T."/>
            <person name="Klenk H.P."/>
            <person name="Bryant D.A."/>
        </authorList>
    </citation>
    <scope>NUCLEOTIDE SEQUENCE [LARGE SCALE GENOMIC DNA]</scope>
    <source>
        <strain evidence="3">ATCC 23779 / DSM 785 / 114-95</strain>
    </source>
</reference>
<proteinExistence type="predicted"/>
<keyword evidence="1" id="KW-0472">Membrane</keyword>
<keyword evidence="1" id="KW-1133">Transmembrane helix</keyword>
<name>A9B3T0_HERA2</name>
<dbReference type="EMBL" id="CP000875">
    <property type="protein sequence ID" value="ABX06066.1"/>
    <property type="molecule type" value="Genomic_DNA"/>
</dbReference>
<accession>A9B3T0</accession>
<keyword evidence="1" id="KW-0812">Transmembrane</keyword>
<dbReference type="BioCyc" id="HAUR316274:GHYA-3467-MONOMER"/>
<sequence length="131" mass="14599">MSAFKHQPTRHWPRHIQAVSWIILIQLALFCPMACIAHCWWWSMPSHSAGAAQHSATMLVCELHAEHSDSAPQPIPPLPAGLAAFYPMVLLLLAGWVLASHGWRGFAQQHALWSTYHPQIITPPPRISAFG</sequence>
<dbReference type="Proteomes" id="UP000000787">
    <property type="component" value="Chromosome"/>
</dbReference>
<dbReference type="STRING" id="316274.Haur_3430"/>
<organism evidence="2 3">
    <name type="scientific">Herpetosiphon aurantiacus (strain ATCC 23779 / DSM 785 / 114-95)</name>
    <dbReference type="NCBI Taxonomy" id="316274"/>
    <lineage>
        <taxon>Bacteria</taxon>
        <taxon>Bacillati</taxon>
        <taxon>Chloroflexota</taxon>
        <taxon>Chloroflexia</taxon>
        <taxon>Herpetosiphonales</taxon>
        <taxon>Herpetosiphonaceae</taxon>
        <taxon>Herpetosiphon</taxon>
    </lineage>
</organism>
<feature type="transmembrane region" description="Helical" evidence="1">
    <location>
        <begin position="78"/>
        <end position="99"/>
    </location>
</feature>
<evidence type="ECO:0000256" key="1">
    <source>
        <dbReference type="SAM" id="Phobius"/>
    </source>
</evidence>
<gene>
    <name evidence="2" type="ordered locus">Haur_3430</name>
</gene>
<evidence type="ECO:0000313" key="3">
    <source>
        <dbReference type="Proteomes" id="UP000000787"/>
    </source>
</evidence>
<evidence type="ECO:0000313" key="2">
    <source>
        <dbReference type="EMBL" id="ABX06066.1"/>
    </source>
</evidence>
<dbReference type="KEGG" id="hau:Haur_3430"/>
<feature type="transmembrane region" description="Helical" evidence="1">
    <location>
        <begin position="21"/>
        <end position="43"/>
    </location>
</feature>
<dbReference type="AlphaFoldDB" id="A9B3T0"/>
<dbReference type="InParanoid" id="A9B3T0"/>